<organism evidence="9 10">
    <name type="scientific">Daucus carota subsp. sativus</name>
    <name type="common">Carrot</name>
    <dbReference type="NCBI Taxonomy" id="79200"/>
    <lineage>
        <taxon>Eukaryota</taxon>
        <taxon>Viridiplantae</taxon>
        <taxon>Streptophyta</taxon>
        <taxon>Embryophyta</taxon>
        <taxon>Tracheophyta</taxon>
        <taxon>Spermatophyta</taxon>
        <taxon>Magnoliopsida</taxon>
        <taxon>eudicotyledons</taxon>
        <taxon>Gunneridae</taxon>
        <taxon>Pentapetalae</taxon>
        <taxon>asterids</taxon>
        <taxon>campanulids</taxon>
        <taxon>Apiales</taxon>
        <taxon>Apiaceae</taxon>
        <taxon>Apioideae</taxon>
        <taxon>Scandiceae</taxon>
        <taxon>Daucinae</taxon>
        <taxon>Daucus</taxon>
        <taxon>Daucus sect. Daucus</taxon>
    </lineage>
</organism>
<evidence type="ECO:0000256" key="1">
    <source>
        <dbReference type="ARBA" id="ARBA00004127"/>
    </source>
</evidence>
<keyword evidence="5" id="KW-1133">Transmembrane helix</keyword>
<dbReference type="PANTHER" id="PTHR31503">
    <property type="entry name" value="VACUOLAR CALCIUM ION TRANSPORTER"/>
    <property type="match status" value="1"/>
</dbReference>
<evidence type="ECO:0000313" key="10">
    <source>
        <dbReference type="Proteomes" id="UP000077755"/>
    </source>
</evidence>
<dbReference type="InterPro" id="IPR004713">
    <property type="entry name" value="CaH_exchang"/>
</dbReference>
<evidence type="ECO:0000256" key="6">
    <source>
        <dbReference type="ARBA" id="ARBA00023065"/>
    </source>
</evidence>
<evidence type="ECO:0000256" key="2">
    <source>
        <dbReference type="ARBA" id="ARBA00022448"/>
    </source>
</evidence>
<dbReference type="Pfam" id="PF01699">
    <property type="entry name" value="Na_Ca_ex"/>
    <property type="match status" value="1"/>
</dbReference>
<protein>
    <recommendedName>
        <fullName evidence="8">Sodium/calcium exchanger membrane region domain-containing protein</fullName>
    </recommendedName>
</protein>
<dbReference type="Proteomes" id="UP000077755">
    <property type="component" value="Chromosome 5"/>
</dbReference>
<reference evidence="9" key="2">
    <citation type="submission" date="2022-03" db="EMBL/GenBank/DDBJ databases">
        <title>Draft title - Genomic analysis of global carrot germplasm unveils the trajectory of domestication and the origin of high carotenoid orange carrot.</title>
        <authorList>
            <person name="Iorizzo M."/>
            <person name="Ellison S."/>
            <person name="Senalik D."/>
            <person name="Macko-Podgorni A."/>
            <person name="Grzebelus D."/>
            <person name="Bostan H."/>
            <person name="Rolling W."/>
            <person name="Curaba J."/>
            <person name="Simon P."/>
        </authorList>
    </citation>
    <scope>NUCLEOTIDE SEQUENCE</scope>
    <source>
        <tissue evidence="9">Leaf</tissue>
    </source>
</reference>
<comment type="subcellular location">
    <subcellularLocation>
        <location evidence="1">Endomembrane system</location>
        <topology evidence="1">Multi-pass membrane protein</topology>
    </subcellularLocation>
</comment>
<evidence type="ECO:0000313" key="9">
    <source>
        <dbReference type="EMBL" id="WOH00688.1"/>
    </source>
</evidence>
<evidence type="ECO:0000256" key="4">
    <source>
        <dbReference type="ARBA" id="ARBA00022692"/>
    </source>
</evidence>
<keyword evidence="4" id="KW-0812">Transmembrane</keyword>
<dbReference type="EMBL" id="CP093347">
    <property type="protein sequence ID" value="WOH00688.1"/>
    <property type="molecule type" value="Genomic_DNA"/>
</dbReference>
<dbReference type="GO" id="GO:0015369">
    <property type="term" value="F:calcium:proton antiporter activity"/>
    <property type="evidence" value="ECO:0007669"/>
    <property type="project" value="TreeGrafter"/>
</dbReference>
<dbReference type="InterPro" id="IPR004837">
    <property type="entry name" value="NaCa_Exmemb"/>
</dbReference>
<keyword evidence="10" id="KW-1185">Reference proteome</keyword>
<reference evidence="9" key="1">
    <citation type="journal article" date="2016" name="Nat. Genet.">
        <title>A high-quality carrot genome assembly provides new insights into carotenoid accumulation and asterid genome evolution.</title>
        <authorList>
            <person name="Iorizzo M."/>
            <person name="Ellison S."/>
            <person name="Senalik D."/>
            <person name="Zeng P."/>
            <person name="Satapoomin P."/>
            <person name="Huang J."/>
            <person name="Bowman M."/>
            <person name="Iovene M."/>
            <person name="Sanseverino W."/>
            <person name="Cavagnaro P."/>
            <person name="Yildiz M."/>
            <person name="Macko-Podgorni A."/>
            <person name="Moranska E."/>
            <person name="Grzebelus E."/>
            <person name="Grzebelus D."/>
            <person name="Ashrafi H."/>
            <person name="Zheng Z."/>
            <person name="Cheng S."/>
            <person name="Spooner D."/>
            <person name="Van Deynze A."/>
            <person name="Simon P."/>
        </authorList>
    </citation>
    <scope>NUCLEOTIDE SEQUENCE</scope>
    <source>
        <tissue evidence="9">Leaf</tissue>
    </source>
</reference>
<keyword evidence="6" id="KW-0406">Ion transport</keyword>
<accession>A0AAF0X3H0</accession>
<proteinExistence type="predicted"/>
<dbReference type="GO" id="GO:0009705">
    <property type="term" value="C:plant-type vacuole membrane"/>
    <property type="evidence" value="ECO:0007669"/>
    <property type="project" value="TreeGrafter"/>
</dbReference>
<evidence type="ECO:0000256" key="5">
    <source>
        <dbReference type="ARBA" id="ARBA00022989"/>
    </source>
</evidence>
<dbReference type="AlphaFoldDB" id="A0AAF0X3H0"/>
<keyword evidence="2" id="KW-0813">Transport</keyword>
<evidence type="ECO:0000259" key="8">
    <source>
        <dbReference type="Pfam" id="PF01699"/>
    </source>
</evidence>
<evidence type="ECO:0000256" key="3">
    <source>
        <dbReference type="ARBA" id="ARBA00022449"/>
    </source>
</evidence>
<sequence length="388" mass="42831">MDSTSQKSFIILQAQCRYTLFPFGLCAHFIMPWPSLINLPFQTRVIPRYQLQTTTCQNNVTEIAACREGWEKSPRAFWAFRRLGHLQVDKSPPKLDSRVPPALSRHALIAAQNAPATTRAVVSVENVNLVDTVSGLAKIAYPKCDSVAKGMYMKSRYPLYNIERNSEFTPRLVYKTNPVIEGGFISIILLPIVGNAAEHTGSVIFALENKDISLGVSLGSATQISAFVIPLCDIVRWIMGVPMNLDFGRLQSASLAFAIVLTSLTDGTQHYLIGVVLCLAYVVLAACFNVSHETSLGSNHDVQEGDISNHDVQEESQRCGYRYALDAYLHQHIVNLHNHGDGYLFSGMTSDPDVNTAIGSRISQTSNYNADIQGSGIEYNKMLNLLKT</sequence>
<dbReference type="PANTHER" id="PTHR31503:SF42">
    <property type="entry name" value="VACUOLAR CATION_PROTON EXCHANGER"/>
    <property type="match status" value="1"/>
</dbReference>
<gene>
    <name evidence="9" type="ORF">DCAR_0520062</name>
</gene>
<dbReference type="Gene3D" id="1.20.1420.30">
    <property type="entry name" value="NCX, central ion-binding region"/>
    <property type="match status" value="1"/>
</dbReference>
<evidence type="ECO:0000256" key="7">
    <source>
        <dbReference type="ARBA" id="ARBA00023136"/>
    </source>
</evidence>
<dbReference type="InterPro" id="IPR044880">
    <property type="entry name" value="NCX_ion-bd_dom_sf"/>
</dbReference>
<feature type="domain" description="Sodium/calcium exchanger membrane region" evidence="8">
    <location>
        <begin position="180"/>
        <end position="286"/>
    </location>
</feature>
<dbReference type="GO" id="GO:0012505">
    <property type="term" value="C:endomembrane system"/>
    <property type="evidence" value="ECO:0007669"/>
    <property type="project" value="UniProtKB-SubCell"/>
</dbReference>
<dbReference type="GO" id="GO:0006874">
    <property type="term" value="P:intracellular calcium ion homeostasis"/>
    <property type="evidence" value="ECO:0007669"/>
    <property type="project" value="TreeGrafter"/>
</dbReference>
<keyword evidence="3" id="KW-0050">Antiport</keyword>
<name>A0AAF0X3H0_DAUCS</name>
<keyword evidence="7" id="KW-0472">Membrane</keyword>